<evidence type="ECO:0000313" key="2">
    <source>
        <dbReference type="EMBL" id="MDT0496002.1"/>
    </source>
</evidence>
<organism evidence="2 3">
    <name type="scientific">Banduia mediterranea</name>
    <dbReference type="NCBI Taxonomy" id="3075609"/>
    <lineage>
        <taxon>Bacteria</taxon>
        <taxon>Pseudomonadati</taxon>
        <taxon>Pseudomonadota</taxon>
        <taxon>Gammaproteobacteria</taxon>
        <taxon>Nevskiales</taxon>
        <taxon>Algiphilaceae</taxon>
        <taxon>Banduia</taxon>
    </lineage>
</organism>
<dbReference type="PROSITE" id="PS51549">
    <property type="entry name" value="DM13"/>
    <property type="match status" value="1"/>
</dbReference>
<accession>A0ABU2WFX3</accession>
<keyword evidence="3" id="KW-1185">Reference proteome</keyword>
<evidence type="ECO:0000313" key="3">
    <source>
        <dbReference type="Proteomes" id="UP001254608"/>
    </source>
</evidence>
<comment type="caution">
    <text evidence="2">The sequence shown here is derived from an EMBL/GenBank/DDBJ whole genome shotgun (WGS) entry which is preliminary data.</text>
</comment>
<evidence type="ECO:0000259" key="1">
    <source>
        <dbReference type="PROSITE" id="PS51549"/>
    </source>
</evidence>
<name>A0ABU2WFX3_9GAMM</name>
<dbReference type="Proteomes" id="UP001254608">
    <property type="component" value="Unassembled WGS sequence"/>
</dbReference>
<protein>
    <recommendedName>
        <fullName evidence="1">DM13 domain-containing protein</fullName>
    </recommendedName>
</protein>
<gene>
    <name evidence="2" type="ORF">RM530_01295</name>
</gene>
<dbReference type="RefSeq" id="WP_311363393.1">
    <property type="nucleotide sequence ID" value="NZ_JAVRIC010000001.1"/>
</dbReference>
<proteinExistence type="predicted"/>
<feature type="domain" description="DM13" evidence="1">
    <location>
        <begin position="28"/>
        <end position="129"/>
    </location>
</feature>
<reference evidence="2 3" key="1">
    <citation type="submission" date="2023-09" db="EMBL/GenBank/DDBJ databases">
        <authorList>
            <person name="Rey-Velasco X."/>
        </authorList>
    </citation>
    <scope>NUCLEOTIDE SEQUENCE [LARGE SCALE GENOMIC DNA]</scope>
    <source>
        <strain evidence="2 3">W345</strain>
    </source>
</reference>
<sequence>MPANPPPDAPMTVDSLDEPLPPFDEIGADLVVRSGALSGVAGKVTLYQIPEGEALLRFEGLRARSAAGVDVWLARSLEPGAPHVSLGALKARAGNFNYLVEPDMAPEDYAAIVLYATAEKSALASANLR</sequence>
<dbReference type="EMBL" id="JAVRIC010000001">
    <property type="protein sequence ID" value="MDT0496002.1"/>
    <property type="molecule type" value="Genomic_DNA"/>
</dbReference>
<dbReference type="InterPro" id="IPR019545">
    <property type="entry name" value="DM13_domain"/>
</dbReference>